<dbReference type="EMBL" id="JBHRTP010000051">
    <property type="protein sequence ID" value="MFC3109418.1"/>
    <property type="molecule type" value="Genomic_DNA"/>
</dbReference>
<proteinExistence type="predicted"/>
<accession>A0ABV7F2Y4</accession>
<organism evidence="1 2">
    <name type="scientific">Undibacterium arcticum</name>
    <dbReference type="NCBI Taxonomy" id="1762892"/>
    <lineage>
        <taxon>Bacteria</taxon>
        <taxon>Pseudomonadati</taxon>
        <taxon>Pseudomonadota</taxon>
        <taxon>Betaproteobacteria</taxon>
        <taxon>Burkholderiales</taxon>
        <taxon>Oxalobacteraceae</taxon>
        <taxon>Undibacterium</taxon>
    </lineage>
</organism>
<protein>
    <submittedName>
        <fullName evidence="1">DUF2863 family protein</fullName>
    </submittedName>
</protein>
<dbReference type="Proteomes" id="UP001595530">
    <property type="component" value="Unassembled WGS sequence"/>
</dbReference>
<name>A0ABV7F2Y4_9BURK</name>
<sequence length="421" mass="45559">MRRPSKTASPKLSADSQRLAALAQATIQAASRLEERNWERSLDAAVHKLLKANHQDAIDHTLDHLFATDLDAYDALMESAEAVSESCSIEHDGAAYDALLIAAPVLAWTRFSIASGAIPTDMLHTLSAHLSAHLLAPGTRLAMAPHLFSIDQLPHNHAEAFVLTQRMAQTALKDGVVRASAHPAQTVPFLADTRYLLAVIAAPAGTPLFRWQGVTNPLDANTERDHALQQWRDQATPNLAKLLPGCGVELLLPEAYYVACREADKQIRPASIRAAVHFLTHTLSVAPVDLRAIIGGFGDPATQEGIEEYRIGFTLRQSDTVAYGIVWPLYGQEDAEEELRAMATVGAATPGAATTAIPATPIEEILGLLHEAGVVHIKNHQERFPMEFCDDCGAPLFADADGELVHPEMPEDAPPGTQHFH</sequence>
<dbReference type="InterPro" id="IPR021292">
    <property type="entry name" value="DUF2863"/>
</dbReference>
<dbReference type="RefSeq" id="WP_390331991.1">
    <property type="nucleotide sequence ID" value="NZ_JBHRTP010000051.1"/>
</dbReference>
<dbReference type="Pfam" id="PF11062">
    <property type="entry name" value="DUF2863"/>
    <property type="match status" value="1"/>
</dbReference>
<comment type="caution">
    <text evidence="1">The sequence shown here is derived from an EMBL/GenBank/DDBJ whole genome shotgun (WGS) entry which is preliminary data.</text>
</comment>
<evidence type="ECO:0000313" key="1">
    <source>
        <dbReference type="EMBL" id="MFC3109418.1"/>
    </source>
</evidence>
<keyword evidence="2" id="KW-1185">Reference proteome</keyword>
<gene>
    <name evidence="1" type="ORF">ACFOFO_15860</name>
</gene>
<reference evidence="2" key="1">
    <citation type="journal article" date="2019" name="Int. J. Syst. Evol. Microbiol.">
        <title>The Global Catalogue of Microorganisms (GCM) 10K type strain sequencing project: providing services to taxonomists for standard genome sequencing and annotation.</title>
        <authorList>
            <consortium name="The Broad Institute Genomics Platform"/>
            <consortium name="The Broad Institute Genome Sequencing Center for Infectious Disease"/>
            <person name="Wu L."/>
            <person name="Ma J."/>
        </authorList>
    </citation>
    <scope>NUCLEOTIDE SEQUENCE [LARGE SCALE GENOMIC DNA]</scope>
    <source>
        <strain evidence="2">KCTC 42986</strain>
    </source>
</reference>
<evidence type="ECO:0000313" key="2">
    <source>
        <dbReference type="Proteomes" id="UP001595530"/>
    </source>
</evidence>